<protein>
    <recommendedName>
        <fullName evidence="3">MFS transporter</fullName>
    </recommendedName>
</protein>
<reference evidence="1 2" key="1">
    <citation type="submission" date="2024-10" db="EMBL/GenBank/DDBJ databases">
        <title>The Natural Products Discovery Center: Release of the First 8490 Sequenced Strains for Exploring Actinobacteria Biosynthetic Diversity.</title>
        <authorList>
            <person name="Kalkreuter E."/>
            <person name="Kautsar S.A."/>
            <person name="Yang D."/>
            <person name="Bader C.D."/>
            <person name="Teijaro C.N."/>
            <person name="Fluegel L."/>
            <person name="Davis C.M."/>
            <person name="Simpson J.R."/>
            <person name="Lauterbach L."/>
            <person name="Steele A.D."/>
            <person name="Gui C."/>
            <person name="Meng S."/>
            <person name="Li G."/>
            <person name="Viehrig K."/>
            <person name="Ye F."/>
            <person name="Su P."/>
            <person name="Kiefer A.F."/>
            <person name="Nichols A."/>
            <person name="Cepeda A.J."/>
            <person name="Yan W."/>
            <person name="Fan B."/>
            <person name="Jiang Y."/>
            <person name="Adhikari A."/>
            <person name="Zheng C.-J."/>
            <person name="Schuster L."/>
            <person name="Cowan T.M."/>
            <person name="Smanski M.J."/>
            <person name="Chevrette M.G."/>
            <person name="De Carvalho L.P.S."/>
            <person name="Shen B."/>
        </authorList>
    </citation>
    <scope>NUCLEOTIDE SEQUENCE [LARGE SCALE GENOMIC DNA]</scope>
    <source>
        <strain evidence="1 2">NPDC006488</strain>
    </source>
</reference>
<sequence length="50" mass="5204">MPKERLDPAVRKLAGILVLGALAPLLDSTIVSIALHSVGHDLNASTTSLQ</sequence>
<organism evidence="1 2">
    <name type="scientific">Streptomyces hokutonensis</name>
    <dbReference type="NCBI Taxonomy" id="1306990"/>
    <lineage>
        <taxon>Bacteria</taxon>
        <taxon>Bacillati</taxon>
        <taxon>Actinomycetota</taxon>
        <taxon>Actinomycetes</taxon>
        <taxon>Kitasatosporales</taxon>
        <taxon>Streptomycetaceae</taxon>
        <taxon>Streptomyces</taxon>
    </lineage>
</organism>
<accession>A0ABW6LZI3</accession>
<gene>
    <name evidence="1" type="ORF">ACFYNQ_12035</name>
</gene>
<name>A0ABW6LZI3_9ACTN</name>
<comment type="caution">
    <text evidence="1">The sequence shown here is derived from an EMBL/GenBank/DDBJ whole genome shotgun (WGS) entry which is preliminary data.</text>
</comment>
<evidence type="ECO:0000313" key="1">
    <source>
        <dbReference type="EMBL" id="MFE9599299.1"/>
    </source>
</evidence>
<dbReference type="Proteomes" id="UP001601303">
    <property type="component" value="Unassembled WGS sequence"/>
</dbReference>
<evidence type="ECO:0008006" key="3">
    <source>
        <dbReference type="Google" id="ProtNLM"/>
    </source>
</evidence>
<keyword evidence="2" id="KW-1185">Reference proteome</keyword>
<dbReference type="RefSeq" id="WP_388105413.1">
    <property type="nucleotide sequence ID" value="NZ_JBIAHM010000003.1"/>
</dbReference>
<evidence type="ECO:0000313" key="2">
    <source>
        <dbReference type="Proteomes" id="UP001601303"/>
    </source>
</evidence>
<proteinExistence type="predicted"/>
<dbReference type="EMBL" id="JBIAHM010000003">
    <property type="protein sequence ID" value="MFE9599299.1"/>
    <property type="molecule type" value="Genomic_DNA"/>
</dbReference>